<feature type="domain" description="IMD" evidence="2">
    <location>
        <begin position="15"/>
        <end position="134"/>
    </location>
</feature>
<dbReference type="Proteomes" id="UP000887578">
    <property type="component" value="Unplaced"/>
</dbReference>
<feature type="compositionally biased region" description="Low complexity" evidence="1">
    <location>
        <begin position="454"/>
        <end position="467"/>
    </location>
</feature>
<dbReference type="GO" id="GO:0007009">
    <property type="term" value="P:plasma membrane organization"/>
    <property type="evidence" value="ECO:0007669"/>
    <property type="project" value="InterPro"/>
</dbReference>
<feature type="region of interest" description="Disordered" evidence="1">
    <location>
        <begin position="281"/>
        <end position="312"/>
    </location>
</feature>
<proteinExistence type="predicted"/>
<evidence type="ECO:0000313" key="3">
    <source>
        <dbReference type="Proteomes" id="UP000887578"/>
    </source>
</evidence>
<dbReference type="PANTHER" id="PTHR15708:SF4">
    <property type="entry name" value="FI21477P1-RELATED"/>
    <property type="match status" value="1"/>
</dbReference>
<dbReference type="SUPFAM" id="SSF103657">
    <property type="entry name" value="BAR/IMD domain-like"/>
    <property type="match status" value="1"/>
</dbReference>
<dbReference type="WBParaSite" id="PDA_v2.g22128.t1">
    <property type="protein sequence ID" value="PDA_v2.g22128.t1"/>
    <property type="gene ID" value="PDA_v2.g22128"/>
</dbReference>
<feature type="region of interest" description="Disordered" evidence="1">
    <location>
        <begin position="449"/>
        <end position="487"/>
    </location>
</feature>
<protein>
    <submittedName>
        <fullName evidence="4">IMD domain-containing protein</fullName>
    </submittedName>
</protein>
<evidence type="ECO:0000259" key="2">
    <source>
        <dbReference type="Pfam" id="PF08397"/>
    </source>
</evidence>
<feature type="region of interest" description="Disordered" evidence="1">
    <location>
        <begin position="500"/>
        <end position="539"/>
    </location>
</feature>
<keyword evidence="3" id="KW-1185">Reference proteome</keyword>
<sequence length="539" mass="59029">MAVEVETPAFPSLFNSVTADLKSSQQTWEAVTKTAGKLSSQLLTTATSLSNFIDQIQSVGDSANNVKGASRDIGASLTRFCMRQRSIENHIRSLANALSAQFCDSMEKKSDEWKKKVSDIERRRGKCFKKSKQKKFFSQADLVAEQREGCLELLFEQRNQFAFFVNAILPILDIEINLLDEGEHVKQVRDSMDQMVNGTDPQQVVFNSMDDFCLNSERRMISPANSVISSIASGGGLDRTISPSIDSFYSTSRNSTISGATYGHYHQQRQYVPVSTIFQSSSPTVTMSRPPLPKQPGYYADSSSTRGSSQTEVNVPLTLSASSADVAQNSRRQRPLSFSGGDMNGYSDKTLKMVTTPGERSSASLIAETLQQIDQLGVELDSYCNNLTTCQQDSSSGVGSSVVSSVDQNGSSNYIDAPIMNNGTTTNLNTPIATPPTYRTIVNHPASVVSYPPSQTSTSSIGSSFRNRPPPPERRNSTIQTASSFAPSIADLRTAKGDYGTVQFREPPRYPGPPPIGYKQQQQHQHPPLPPNFQTHSFK</sequence>
<dbReference type="GO" id="GO:0009898">
    <property type="term" value="C:cytoplasmic side of plasma membrane"/>
    <property type="evidence" value="ECO:0007669"/>
    <property type="project" value="TreeGrafter"/>
</dbReference>
<dbReference type="GO" id="GO:0015629">
    <property type="term" value="C:actin cytoskeleton"/>
    <property type="evidence" value="ECO:0007669"/>
    <property type="project" value="TreeGrafter"/>
</dbReference>
<feature type="compositionally biased region" description="Low complexity" evidence="1">
    <location>
        <begin position="517"/>
        <end position="526"/>
    </location>
</feature>
<dbReference type="InterPro" id="IPR013606">
    <property type="entry name" value="I-BAR_dom"/>
</dbReference>
<organism evidence="3 4">
    <name type="scientific">Panagrolaimus davidi</name>
    <dbReference type="NCBI Taxonomy" id="227884"/>
    <lineage>
        <taxon>Eukaryota</taxon>
        <taxon>Metazoa</taxon>
        <taxon>Ecdysozoa</taxon>
        <taxon>Nematoda</taxon>
        <taxon>Chromadorea</taxon>
        <taxon>Rhabditida</taxon>
        <taxon>Tylenchina</taxon>
        <taxon>Panagrolaimomorpha</taxon>
        <taxon>Panagrolaimoidea</taxon>
        <taxon>Panagrolaimidae</taxon>
        <taxon>Panagrolaimus</taxon>
    </lineage>
</organism>
<evidence type="ECO:0000256" key="1">
    <source>
        <dbReference type="SAM" id="MobiDB-lite"/>
    </source>
</evidence>
<dbReference type="GO" id="GO:0005543">
    <property type="term" value="F:phospholipid binding"/>
    <property type="evidence" value="ECO:0007669"/>
    <property type="project" value="TreeGrafter"/>
</dbReference>
<reference evidence="4" key="1">
    <citation type="submission" date="2022-11" db="UniProtKB">
        <authorList>
            <consortium name="WormBaseParasite"/>
        </authorList>
    </citation>
    <scope>IDENTIFICATION</scope>
</reference>
<dbReference type="GO" id="GO:0003779">
    <property type="term" value="F:actin binding"/>
    <property type="evidence" value="ECO:0007669"/>
    <property type="project" value="InterPro"/>
</dbReference>
<dbReference type="Pfam" id="PF08397">
    <property type="entry name" value="IMD"/>
    <property type="match status" value="1"/>
</dbReference>
<dbReference type="InterPro" id="IPR027267">
    <property type="entry name" value="AH/BAR_dom_sf"/>
</dbReference>
<dbReference type="AlphaFoldDB" id="A0A914PV26"/>
<feature type="compositionally biased region" description="Polar residues" evidence="1">
    <location>
        <begin position="477"/>
        <end position="486"/>
    </location>
</feature>
<name>A0A914PV26_9BILA</name>
<feature type="compositionally biased region" description="Polar residues" evidence="1">
    <location>
        <begin position="301"/>
        <end position="312"/>
    </location>
</feature>
<accession>A0A914PV26</accession>
<dbReference type="InterPro" id="IPR030127">
    <property type="entry name" value="MTSS1/MTSS2"/>
</dbReference>
<feature type="region of interest" description="Disordered" evidence="1">
    <location>
        <begin position="324"/>
        <end position="345"/>
    </location>
</feature>
<evidence type="ECO:0000313" key="4">
    <source>
        <dbReference type="WBParaSite" id="PDA_v2.g22128.t1"/>
    </source>
</evidence>
<dbReference type="Gene3D" id="1.20.1270.60">
    <property type="entry name" value="Arfaptin homology (AH) domain/BAR domain"/>
    <property type="match status" value="2"/>
</dbReference>
<dbReference type="GO" id="GO:0030031">
    <property type="term" value="P:cell projection assembly"/>
    <property type="evidence" value="ECO:0007669"/>
    <property type="project" value="TreeGrafter"/>
</dbReference>
<dbReference type="PANTHER" id="PTHR15708">
    <property type="entry name" value="ACTIN BUNDLING/MISSING IN METASTASIS-RELATED"/>
    <property type="match status" value="1"/>
</dbReference>